<feature type="non-terminal residue" evidence="7">
    <location>
        <position position="1"/>
    </location>
</feature>
<dbReference type="Pfam" id="PF00089">
    <property type="entry name" value="Trypsin"/>
    <property type="match status" value="1"/>
</dbReference>
<keyword evidence="4" id="KW-1015">Disulfide bond</keyword>
<dbReference type="PANTHER" id="PTHR24276:SF91">
    <property type="entry name" value="AT26814P-RELATED"/>
    <property type="match status" value="1"/>
</dbReference>
<dbReference type="SMART" id="SM00020">
    <property type="entry name" value="Tryp_SPc"/>
    <property type="match status" value="1"/>
</dbReference>
<dbReference type="EMBL" id="CAJVCH010098217">
    <property type="protein sequence ID" value="CAG7723349.1"/>
    <property type="molecule type" value="Genomic_DNA"/>
</dbReference>
<dbReference type="PROSITE" id="PS50240">
    <property type="entry name" value="TRYPSIN_DOM"/>
    <property type="match status" value="1"/>
</dbReference>
<keyword evidence="8" id="KW-1185">Reference proteome</keyword>
<evidence type="ECO:0000256" key="4">
    <source>
        <dbReference type="ARBA" id="ARBA00023157"/>
    </source>
</evidence>
<keyword evidence="3" id="KW-0720">Serine protease</keyword>
<evidence type="ECO:0000259" key="6">
    <source>
        <dbReference type="PROSITE" id="PS50240"/>
    </source>
</evidence>
<evidence type="ECO:0000256" key="2">
    <source>
        <dbReference type="ARBA" id="ARBA00022801"/>
    </source>
</evidence>
<dbReference type="OrthoDB" id="10059102at2759"/>
<evidence type="ECO:0000313" key="8">
    <source>
        <dbReference type="Proteomes" id="UP000708208"/>
    </source>
</evidence>
<dbReference type="InterPro" id="IPR001254">
    <property type="entry name" value="Trypsin_dom"/>
</dbReference>
<accession>A0A8J2NX29</accession>
<dbReference type="GO" id="GO:0006508">
    <property type="term" value="P:proteolysis"/>
    <property type="evidence" value="ECO:0007669"/>
    <property type="project" value="UniProtKB-KW"/>
</dbReference>
<dbReference type="AlphaFoldDB" id="A0A8J2NX29"/>
<sequence>MKKAAIVLALIAVASAAIPSRASGVTFSKGARLIGGEEAEDREFPFVIHENFSISELDYNIGIVILAEPLVFNQNIQPIRLAIPTIEPSGEAQVVGWGTLDEETMPNKLHKVNMNVIDRDVCKRDYSIIGLDITENFICASAPRRFTCDGDSGGPLIAKDEARRPYLA</sequence>
<evidence type="ECO:0000256" key="1">
    <source>
        <dbReference type="ARBA" id="ARBA00022670"/>
    </source>
</evidence>
<evidence type="ECO:0000256" key="5">
    <source>
        <dbReference type="SAM" id="SignalP"/>
    </source>
</evidence>
<organism evidence="7 8">
    <name type="scientific">Allacma fusca</name>
    <dbReference type="NCBI Taxonomy" id="39272"/>
    <lineage>
        <taxon>Eukaryota</taxon>
        <taxon>Metazoa</taxon>
        <taxon>Ecdysozoa</taxon>
        <taxon>Arthropoda</taxon>
        <taxon>Hexapoda</taxon>
        <taxon>Collembola</taxon>
        <taxon>Symphypleona</taxon>
        <taxon>Sminthuridae</taxon>
        <taxon>Allacma</taxon>
    </lineage>
</organism>
<comment type="caution">
    <text evidence="7">The sequence shown here is derived from an EMBL/GenBank/DDBJ whole genome shotgun (WGS) entry which is preliminary data.</text>
</comment>
<keyword evidence="5" id="KW-0732">Signal</keyword>
<gene>
    <name evidence="7" type="ORF">AFUS01_LOCUS12442</name>
</gene>
<feature type="signal peptide" evidence="5">
    <location>
        <begin position="1"/>
        <end position="16"/>
    </location>
</feature>
<proteinExistence type="predicted"/>
<evidence type="ECO:0000256" key="3">
    <source>
        <dbReference type="ARBA" id="ARBA00022825"/>
    </source>
</evidence>
<dbReference type="InterPro" id="IPR050430">
    <property type="entry name" value="Peptidase_S1"/>
</dbReference>
<feature type="chain" id="PRO_5035228756" description="Peptidase S1 domain-containing protein" evidence="5">
    <location>
        <begin position="17"/>
        <end position="168"/>
    </location>
</feature>
<protein>
    <recommendedName>
        <fullName evidence="6">Peptidase S1 domain-containing protein</fullName>
    </recommendedName>
</protein>
<dbReference type="GO" id="GO:0004252">
    <property type="term" value="F:serine-type endopeptidase activity"/>
    <property type="evidence" value="ECO:0007669"/>
    <property type="project" value="InterPro"/>
</dbReference>
<dbReference type="PANTHER" id="PTHR24276">
    <property type="entry name" value="POLYSERASE-RELATED"/>
    <property type="match status" value="1"/>
</dbReference>
<name>A0A8J2NX29_9HEXA</name>
<evidence type="ECO:0000313" key="7">
    <source>
        <dbReference type="EMBL" id="CAG7723349.1"/>
    </source>
</evidence>
<dbReference type="Proteomes" id="UP000708208">
    <property type="component" value="Unassembled WGS sequence"/>
</dbReference>
<reference evidence="7" key="1">
    <citation type="submission" date="2021-06" db="EMBL/GenBank/DDBJ databases">
        <authorList>
            <person name="Hodson N. C."/>
            <person name="Mongue J. A."/>
            <person name="Jaron S. K."/>
        </authorList>
    </citation>
    <scope>NUCLEOTIDE SEQUENCE</scope>
</reference>
<keyword evidence="2" id="KW-0378">Hydrolase</keyword>
<keyword evidence="1" id="KW-0645">Protease</keyword>
<feature type="domain" description="Peptidase S1" evidence="6">
    <location>
        <begin position="46"/>
        <end position="168"/>
    </location>
</feature>